<evidence type="ECO:0000256" key="2">
    <source>
        <dbReference type="ARBA" id="ARBA00022729"/>
    </source>
</evidence>
<organism evidence="4 5">
    <name type="scientific">Neptunomonas phycophila</name>
    <dbReference type="NCBI Taxonomy" id="1572645"/>
    <lineage>
        <taxon>Bacteria</taxon>
        <taxon>Pseudomonadati</taxon>
        <taxon>Pseudomonadota</taxon>
        <taxon>Gammaproteobacteria</taxon>
        <taxon>Oceanospirillales</taxon>
        <taxon>Oceanospirillaceae</taxon>
        <taxon>Neptunomonas</taxon>
    </lineage>
</organism>
<name>A0AAW7XIG9_9GAMM</name>
<gene>
    <name evidence="4" type="ORF">Q4490_08185</name>
</gene>
<evidence type="ECO:0000256" key="1">
    <source>
        <dbReference type="ARBA" id="ARBA00010333"/>
    </source>
</evidence>
<dbReference type="SMART" id="SM00062">
    <property type="entry name" value="PBPb"/>
    <property type="match status" value="1"/>
</dbReference>
<evidence type="ECO:0000313" key="5">
    <source>
        <dbReference type="Proteomes" id="UP001169862"/>
    </source>
</evidence>
<dbReference type="PANTHER" id="PTHR35936">
    <property type="entry name" value="MEMBRANE-BOUND LYTIC MUREIN TRANSGLYCOSYLASE F"/>
    <property type="match status" value="1"/>
</dbReference>
<keyword evidence="2" id="KW-0732">Signal</keyword>
<reference evidence="4" key="1">
    <citation type="submission" date="2023-07" db="EMBL/GenBank/DDBJ databases">
        <title>Genome content predicts the carbon catabolic preferences of heterotrophic bacteria.</title>
        <authorList>
            <person name="Gralka M."/>
        </authorList>
    </citation>
    <scope>NUCLEOTIDE SEQUENCE</scope>
    <source>
        <strain evidence="4">I2M16</strain>
    </source>
</reference>
<dbReference type="SUPFAM" id="SSF53850">
    <property type="entry name" value="Periplasmic binding protein-like II"/>
    <property type="match status" value="1"/>
</dbReference>
<dbReference type="AlphaFoldDB" id="A0AAW7XIG9"/>
<dbReference type="InterPro" id="IPR001638">
    <property type="entry name" value="Solute-binding_3/MltF_N"/>
</dbReference>
<comment type="similarity">
    <text evidence="1">Belongs to the bacterial solute-binding protein 3 family.</text>
</comment>
<comment type="caution">
    <text evidence="4">The sequence shown here is derived from an EMBL/GenBank/DDBJ whole genome shotgun (WGS) entry which is preliminary data.</text>
</comment>
<dbReference type="EMBL" id="JAUOPG010000004">
    <property type="protein sequence ID" value="MDO6453541.1"/>
    <property type="molecule type" value="Genomic_DNA"/>
</dbReference>
<dbReference type="Pfam" id="PF00497">
    <property type="entry name" value="SBP_bac_3"/>
    <property type="match status" value="1"/>
</dbReference>
<dbReference type="RefSeq" id="WP_303549821.1">
    <property type="nucleotide sequence ID" value="NZ_JAUOPG010000004.1"/>
</dbReference>
<accession>A0AAW7XIG9</accession>
<dbReference type="Gene3D" id="3.40.190.10">
    <property type="entry name" value="Periplasmic binding protein-like II"/>
    <property type="match status" value="3"/>
</dbReference>
<sequence>MNKFTTLVICASLAFAGQAQSRSFDDVVDSGELIVGVYRDFPPFSYQQDGQPKGVDIDVGQAIADEMGLKMQLHWVIPDENLDDDLRNNVWKGHYLDKDANNPLALKKLADVMMRIPYDREYAYRQDSQTGEMVNEQVVMFGPYQRESWRVAFDSEKLEAVKTMAVFQYHSIGVELDSLPDFYLSSAFAGRMRKNVHHYSTPLMAFEGMKSGEVKAVMAMRSEIDAMLFAENNPRYQVAENGFPSIGKQKWDVGMAVKSTYRQLGYAVEEVVDKMVRDGRMEAIFSRYGITYELPALYQDVQ</sequence>
<evidence type="ECO:0000259" key="3">
    <source>
        <dbReference type="SMART" id="SM00062"/>
    </source>
</evidence>
<protein>
    <submittedName>
        <fullName evidence="4">ABC transporter substrate-binding protein</fullName>
    </submittedName>
</protein>
<proteinExistence type="inferred from homology"/>
<dbReference type="Proteomes" id="UP001169862">
    <property type="component" value="Unassembled WGS sequence"/>
</dbReference>
<evidence type="ECO:0000313" key="4">
    <source>
        <dbReference type="EMBL" id="MDO6453541.1"/>
    </source>
</evidence>
<feature type="domain" description="Solute-binding protein family 3/N-terminal" evidence="3">
    <location>
        <begin position="32"/>
        <end position="290"/>
    </location>
</feature>